<comment type="caution">
    <text evidence="1">The sequence shown here is derived from an EMBL/GenBank/DDBJ whole genome shotgun (WGS) entry which is preliminary data.</text>
</comment>
<dbReference type="Proteomes" id="UP001143856">
    <property type="component" value="Unassembled WGS sequence"/>
</dbReference>
<name>A0ACC1P8Y2_9PEZI</name>
<accession>A0ACC1P8Y2</accession>
<keyword evidence="2" id="KW-1185">Reference proteome</keyword>
<dbReference type="EMBL" id="JAPDGR010000769">
    <property type="protein sequence ID" value="KAJ2987577.1"/>
    <property type="molecule type" value="Genomic_DNA"/>
</dbReference>
<organism evidence="1 2">
    <name type="scientific">Xylaria curta</name>
    <dbReference type="NCBI Taxonomy" id="42375"/>
    <lineage>
        <taxon>Eukaryota</taxon>
        <taxon>Fungi</taxon>
        <taxon>Dikarya</taxon>
        <taxon>Ascomycota</taxon>
        <taxon>Pezizomycotina</taxon>
        <taxon>Sordariomycetes</taxon>
        <taxon>Xylariomycetidae</taxon>
        <taxon>Xylariales</taxon>
        <taxon>Xylariaceae</taxon>
        <taxon>Xylaria</taxon>
    </lineage>
</organism>
<sequence length="4916" mass="543805">MLRTRIVEQERLGLLQVVCREEVQWLQANDLDAYLAEDNLKPMGLGDNLSRFALVGDSAKPRWFVWTIHHVLYDGWSLQQVTNLAKEVFLRSAGREKITKRPSFNSFVQHTLKEGSGKMEMETYWQSYFATSEPATFPSLPITVREPVANATLEFSLPSTTRPGVTLSTMIRGALAIVMSHHTGTTDVIFGAIVSGRTAPVTGIEDILGPTIATVPIRVQLLKKQTVSEYADSVQNDMMEMIPHEQIGLQQLAKISKEGRDACRFQTLLVVQPQEDEIESDNIFGKWQTSSTEQRFSTYAITLECFIMHGEVRARASFDTRVVDEWRMGQILRQLGTVLEQLATAPADRTIGEIELLTIEDKSVIGIWNRPDVNVVDKCVHDLIAANAQVRPDAPAIDAWDGKLSHKELDNLSTQLSYRLRALGVGPDVFVPLCFEKSMFTLVAMLGVLKADGAFMLLDPGIPDQRMRQLCSQINASVAITSPSCRSRLSDFVPKGLVLDWKFFEIPIPPVLVHKPKSSDPSNAAYIIFTSGSTGVPKGVIIEHRSYCSAIISHRALNVNSSTRSLQFGSYNFAGSILEILMPLIHGGCVCIPSDEERGTELARAIRRLNTNWAFLTSTVLANLAPEDVPCLKTICVGGEPIRSAQIKQWASKVELRQTYGSSELSGVIGSARLSESSMPTDVGRAMSGRIWLVNPSNVDRLAPLGVTGEIVFEGQVVGREYIGQPQKTAEAFIPTPAWRASFGPRTSRFYRTGDLAVYKSDGTIQLLGRKDTQVKLRGQRIEVGEVEQQARLATRDVKEVAVELTTMADSTRGPELVAFLVLRNYQGQSRMGEDGQIDSTVATLRHVQARLESVLPYYMVPSLLVPIPELPLTASRKTDRKRLREMGPELSADPQFQQIRKLIAARERRQPRTVAERRLIGLWAEALNVNADGISIEDSFFQLGGDSMAAMKLTGLARKSGLSLPVANIFRNPTFAAQAQVLTSTIPDTDESIRPFSLVVKDQAISGLRKELAALCNVDDSVIGDAYPCTPLQTGLLSLTAKRSGEYIMQAVLDLPEDVRIDTFKAAWEAAVQEIAVLRTRIVNHNRHELLQVVCDQDISWSQASDLATYLEQDKASAMGLGDSLSRYGLVDDGKSRHFVWTIHHALFDGWSLSLILDWVYNKYAGSQNMKPAPFNSFVKFLSSVPDVEASQYWQSYLADGDFGPFPALPPSVQEPMSDATIELELPPLALKAEAATTSMLIRGALGILIHQYTGSSDVLLGATVSGRSAPVAAIDQIFGPTIATVPVRIQVDRDQLIAEYLDMIQRDSTEMISYEQTGLQRIAKIDANGQEACKFQTLLVVHPQEGDDIAPNDTLGTWHTSSSHNQGFSTYAITIECYLGVKTVKVKASFDTRIVSTWKMDALLKQLSSLVGRLSDSEPGRSVRDICTLTRDDMTIISSWNRMTTVEVADTCIHDLIAKNSRLQPERSAVKAWDGSLSYSELEHLSDKLACHLATNFGVGPEVVVPLCFEKSMWTVVALLGVLKAGGAFVLLDPGLPDARLETLCRRMKATISMTSISCKKRLSKYTANTVAVGREFLRALPDRRREQQLSSKPDNAAYVIFTSGSTGEPKGVIIEHQSYCSAALGHGRRMNFDANTRALQFGSYNFAGAIMEMLITLIYGGCVCIPSEEQRGTQLVQTIRELDANWAFLTSTVLAKMSPEEVPSLRTICVGGEAIRSSQIKQWASQPSVNLRQTYGSAETAGVVSSAALSVLSGTGDVGNPTTGRYWIVQPENHDELVPVGAPGEVIIEGPTVGREYIGDPERSSKTFIPPPTWRSSFGSPLPAARFYKTGDLATYKEDGSIELLGRKDTQVKLRGQRIETGEVEYHARLASPIIKDAVVELAKIQGSNSRGPELLGFLLMETDDDKIGQQETRDEYTMHTSLNELTRTAIQLAQARLESVLPYYMVPSVFVPIRKIPLTISGKTDRRRLRELGAALSPQDLEELRTATRGAKRHPQTKAEYQLRALWSQILGVEADSIGVDDSFFQLGGDSIAAMKLVGAARGVGVSLAVADIFRNPVLAAQARVETNSAQDQNNEPIEPFSLLGREGISSDLRGELADLCALEAQFIDDAYPCTALQEGLLSLTSKKTGDYTMQAVLELSDAVELESLQAAWETVVSRTPILRTKIVYCRQLGALVQVVCNEGINWKRAVDLNKYLENDKLAPMGLGDNLSRFAFVNEDGMKSRFLVWTLHHALYDGWSLPLVLEMVSKAYRGEPIPRRTEFNVFVQPTVQEQVTDDAAAYWRSYLANGEHVPFPTLPVLCQEPKADEFFEYTLPLNTKTTETTVSTLLRGATALMISQYTGSADVVFGATVSGRNAAVAGIEEIIGPTIATVPVRIQLREDYTVSDLLEKIQQQATEMIAYEQTGLHRIAKMGEDCRHACGFNTLLVVQPEEDLTNDDLGHWQISSNEEDFVTYALALECTLRPNEIALKACFDSAIVSKSQLEEMVYQLSSIVSQLAGAPLNQRLGEISLLTVKDEATIWNWNKTVPESVETTIHDLISHRGRQQSGLLAVSAWDGEISYKELDELSSRLAYHLRSLGVGYQESGVDTIVPLYFEKSKWVVVSMLAVLKAGAAFLLIDQDQAAGRRDLMLKEIGARIVLTSSQNAGILTCSDYTIVPVDAGTLSSLPSVDGKTHSKVHPDSAAYMVFTSGSTGQPKGILIDHRALASSCSHAGRAVGFNEHTRTLQFSSYSFDAFIMEILTVLVYGGCVFMPSGENRVADLDKTITDGRVNTVILTPSVVRLLKPATLQTLRTVVLCGEAATDEDLRRLVTVPEVFNGYGPAECTVCCAFGRIDFTQASSFIGKAVGSVSWIVQPDNHDRLTPIGSIGELLVEGPILARGYVANPDGTAASFIEAPAWLRRGTKGHPGRRGRLYKTGDLVRYTENGGLNYLGRKDMQIKIRGQRLELGEVEHQAQECLGSRTQVVADMVRLKGGNQKAVLSLFVAGHIDEDAGTHDPFYHLLKISDGVELARISSLLEAALSQRLPQYMIPSMYIRVPALPLSASGKVDRKQLRKVGDLISAKDLADIQAMGGQEKRQPTTEDERLLRDIWAQVLNLEAEDIGIDDSLIRLGGDSISAMVIVGEARNIGFELGVADVLHPSGLYHLAQRAQRSSEKPNKYIPQIQSEGPVEQSYAQGRLWFLDQLYPGSTMYLMPLAMRLRGRLHLDSLSAALLAIENRHETLRTTFAAKNGRDLQVVRPFQATKLRVVDIASGDESDLLQALKQEQSTPFDLETEPGWRVVVYRLNEEDHVLSIVMHHIISDGWSVGVLQRELQTFYTAYLHNRDPLSCVSPLPIQYRDYTLWQKMQDQVDEHQRQLDYWTAKLDNSQPAEFLCDKPRPAVLSGNAEVQEIVVQGPLYNGLMQFCKQHEVTPFVVLLAAFRATHYRLTGSKDATIGTANANRDQAQVADMIGFFVNMQCLRIRVEDESFEQLVQQVQAVKKASLENQDVPFEKIVSKLKNTRDLSRQPLVQVAFTLHSQSDLGHFTLEGVKAEQMNMALTSRFDLEFHFTKEEACLRGEVAFSTDLYDPKTITRMLSLFRTILEHGLKEPGVDIDSLPLMTQDAYTALQDSDLVQPHQTPHAPESSVVSIFREQAATCPHRVAVKDNRAELTYAQLDAKSNDVARWLAKQSFANEKLVGVYAERSCETIIAYLGILKANLAYVPLDVRSPASRVESILSSIEGRRLVLLGRDAQPPSMQLQHLDFVKIDDVLQHSQVEPDTRNPVTSTPPSAASLAYVMYTSGSTGKPKGVLIEHRGILRLARQNNIVKNIPAGSTMAHLGNIAFDITTWEIYPTILNGGTLVCIDNATVLDNDAFVKIFTKEKVRTAIFTPAFFKQCLIQSPSIISQLKLLLVGGDKVDGQDLSAAGAIMKGKIINAYGPTENTVISTFYDVPKGETFTNGVPIGRAMSNSGAYVVDSQLRLVPIGVIGELVVTGDGLARGYTNPELNFNRFVSIVIGGQQIRAYKTGDYVRYRPIDGQLEFFGRIDHQVKVRGHRIELGEIESALKSHASVRDAVVVAEQRNEHATQLAGFVTIFDDDKYEGHVPDTEDNDESQHVKLWETLFDSDKYTTVEDVSPEAIGRDFTAWTSMYDGSAIDKDEMNEWLDDTIRSILNGREPGNVLEVGTGTGMILFNIIDGLQSYVGLEPTSTAIEFVAKTAKSIPALQDKIYMQKGTAADICRVEKSNSPNLVVINSVAQYFPSQNYLLKVVEDLVQIKSVKTIVFGDMRSYALFDEFKVSKALHLLGETALKDEVERHMAESDRVEQELLVDPAFFTALQDSLSHLIEHVEVIPKRMKATNELSSYRYSAILHLKDENSPLQVSEIDQGDWVDFTEEGLDRQSLLQLLQQRCSTGSVVAVSNIPNSKSILERHVVDSLVNNSVQTANDRDWLPSIVREAGRCRSLSAIDLEELAQSIDCRVEISWARQHSQRGGLDAIFHHYHPSEAGSRVLFKFPTDHAKNPSRLLSSRPLRRQLTEKVRSQLQELLRDQLPSYMVPQTITVLEKMPVTENGKIDRRALVETASKVVIPRGTKQQPTSPIGKQLQSIWAQVLYIDPATIGVEDNFFQLGGDSIVAMKAVPLARKIGIELSVADIFRHPTLEALAQSRKTMTNGHVETIQPFALLAGNQSSQDLRNEAALLCDTDASLIEDAYPCTSLQEGLISLTAKRQGDYVMQAIFQISPHVELSRFKSAWEHVVASTAILRTRIVDHEQLGLIQVVFREGVAWREGEELEEYLRKDAAEPMGLGKRLSRFAIVSERDVSQSRCLVWTVHHALYDGWMLSRVMSFVNDTYSGKNNAVEQPGFNVFVKYLLDAKNRDAEAYWQLYLADPEFIPFPTPPALPHYEPVADAVLETGLAPTFYPAEMRQ</sequence>
<evidence type="ECO:0000313" key="2">
    <source>
        <dbReference type="Proteomes" id="UP001143856"/>
    </source>
</evidence>
<reference evidence="1" key="1">
    <citation type="submission" date="2022-10" db="EMBL/GenBank/DDBJ databases">
        <title>Genome Sequence of Xylaria curta.</title>
        <authorList>
            <person name="Buettner E."/>
        </authorList>
    </citation>
    <scope>NUCLEOTIDE SEQUENCE</scope>
    <source>
        <strain evidence="1">Babe10</strain>
    </source>
</reference>
<proteinExistence type="predicted"/>
<evidence type="ECO:0000313" key="1">
    <source>
        <dbReference type="EMBL" id="KAJ2987577.1"/>
    </source>
</evidence>
<gene>
    <name evidence="1" type="ORF">NUW58_g4428</name>
</gene>
<protein>
    <submittedName>
        <fullName evidence="1">Uncharacterized protein</fullName>
    </submittedName>
</protein>